<comment type="caution">
    <text evidence="1">The sequence shown here is derived from an EMBL/GenBank/DDBJ whole genome shotgun (WGS) entry which is preliminary data.</text>
</comment>
<gene>
    <name evidence="1" type="ORF">K6T82_24100</name>
</gene>
<name>A0A9X1HET0_9FLAO</name>
<evidence type="ECO:0000313" key="1">
    <source>
        <dbReference type="EMBL" id="MBZ4037850.1"/>
    </source>
</evidence>
<dbReference type="EMBL" id="JAINUY010000031">
    <property type="protein sequence ID" value="MBZ4037850.1"/>
    <property type="molecule type" value="Genomic_DNA"/>
</dbReference>
<protein>
    <submittedName>
        <fullName evidence="1">Uncharacterized protein</fullName>
    </submittedName>
</protein>
<feature type="non-terminal residue" evidence="1">
    <location>
        <position position="96"/>
    </location>
</feature>
<dbReference type="AlphaFoldDB" id="A0A9X1HET0"/>
<feature type="non-terminal residue" evidence="1">
    <location>
        <position position="1"/>
    </location>
</feature>
<dbReference type="Gene3D" id="2.60.40.2410">
    <property type="entry name" value="Uncharacterised protein PF12988, DUF3872"/>
    <property type="match status" value="1"/>
</dbReference>
<proteinExistence type="predicted"/>
<sequence length="96" mass="9953">TSGTGTFVYNGTTYTAGEVIPVTKGSSNGQYIGTTGGAHDIVFTVTNQDAKTKSATVKLTYINNDFTLSSSGDGSLNVNASKAFNLFLSQQTADNT</sequence>
<keyword evidence="2" id="KW-1185">Reference proteome</keyword>
<evidence type="ECO:0000313" key="2">
    <source>
        <dbReference type="Proteomes" id="UP001139366"/>
    </source>
</evidence>
<reference evidence="1 2" key="1">
    <citation type="journal article" date="2023" name="Antonie Van Leeuwenhoek">
        <title>Flavobacterium potami sp. nov., a multi-metal resistance genes harbouring bacterium isolated from shallow river silt.</title>
        <authorList>
            <person name="Li S."/>
            <person name="Mao S."/>
            <person name="Mu W."/>
            <person name="Guo B."/>
            <person name="Li C."/>
            <person name="Zhu Q."/>
            <person name="Hou X."/>
            <person name="Zhao Y."/>
            <person name="Wei S."/>
            <person name="Liu H."/>
            <person name="Liu A."/>
        </authorList>
    </citation>
    <scope>NUCLEOTIDE SEQUENCE [LARGE SCALE GENOMIC DNA]</scope>
    <source>
        <strain evidence="1 2">17A</strain>
    </source>
</reference>
<dbReference type="InterPro" id="IPR038707">
    <property type="entry name" value="TraQ_sf"/>
</dbReference>
<dbReference type="Proteomes" id="UP001139366">
    <property type="component" value="Unassembled WGS sequence"/>
</dbReference>
<dbReference type="RefSeq" id="WP_223711579.1">
    <property type="nucleotide sequence ID" value="NZ_JAINUY010000031.1"/>
</dbReference>
<accession>A0A9X1HET0</accession>
<organism evidence="1 2">
    <name type="scientific">Flavobacterium potami</name>
    <dbReference type="NCBI Taxonomy" id="2872310"/>
    <lineage>
        <taxon>Bacteria</taxon>
        <taxon>Pseudomonadati</taxon>
        <taxon>Bacteroidota</taxon>
        <taxon>Flavobacteriia</taxon>
        <taxon>Flavobacteriales</taxon>
        <taxon>Flavobacteriaceae</taxon>
        <taxon>Flavobacterium</taxon>
    </lineage>
</organism>